<organism evidence="1 2">
    <name type="scientific">Populus tomentosa</name>
    <name type="common">Chinese white poplar</name>
    <dbReference type="NCBI Taxonomy" id="118781"/>
    <lineage>
        <taxon>Eukaryota</taxon>
        <taxon>Viridiplantae</taxon>
        <taxon>Streptophyta</taxon>
        <taxon>Embryophyta</taxon>
        <taxon>Tracheophyta</taxon>
        <taxon>Spermatophyta</taxon>
        <taxon>Magnoliopsida</taxon>
        <taxon>eudicotyledons</taxon>
        <taxon>Gunneridae</taxon>
        <taxon>Pentapetalae</taxon>
        <taxon>rosids</taxon>
        <taxon>fabids</taxon>
        <taxon>Malpighiales</taxon>
        <taxon>Salicaceae</taxon>
        <taxon>Saliceae</taxon>
        <taxon>Populus</taxon>
    </lineage>
</organism>
<dbReference type="Proteomes" id="UP000886885">
    <property type="component" value="Chromosome 8D"/>
</dbReference>
<gene>
    <name evidence="1" type="ORF">POTOM_031270</name>
</gene>
<dbReference type="InterPro" id="IPR007612">
    <property type="entry name" value="LOR"/>
</dbReference>
<dbReference type="Pfam" id="PF04525">
    <property type="entry name" value="LOR"/>
    <property type="match status" value="1"/>
</dbReference>
<protein>
    <submittedName>
        <fullName evidence="1">Uncharacterized protein</fullName>
    </submittedName>
</protein>
<accession>A0A8X7Z9L5</accession>
<proteinExistence type="predicted"/>
<evidence type="ECO:0000313" key="1">
    <source>
        <dbReference type="EMBL" id="KAG6763827.1"/>
    </source>
</evidence>
<dbReference type="PANTHER" id="PTHR31087">
    <property type="match status" value="1"/>
</dbReference>
<reference evidence="1" key="1">
    <citation type="journal article" date="2020" name="bioRxiv">
        <title>Hybrid origin of Populus tomentosa Carr. identified through genome sequencing and phylogenomic analysis.</title>
        <authorList>
            <person name="An X."/>
            <person name="Gao K."/>
            <person name="Chen Z."/>
            <person name="Li J."/>
            <person name="Yang X."/>
            <person name="Yang X."/>
            <person name="Zhou J."/>
            <person name="Guo T."/>
            <person name="Zhao T."/>
            <person name="Huang S."/>
            <person name="Miao D."/>
            <person name="Khan W.U."/>
            <person name="Rao P."/>
            <person name="Ye M."/>
            <person name="Lei B."/>
            <person name="Liao W."/>
            <person name="Wang J."/>
            <person name="Ji L."/>
            <person name="Li Y."/>
            <person name="Guo B."/>
            <person name="Mustafa N.S."/>
            <person name="Li S."/>
            <person name="Yun Q."/>
            <person name="Keller S.R."/>
            <person name="Mao J."/>
            <person name="Zhang R."/>
            <person name="Strauss S.H."/>
        </authorList>
    </citation>
    <scope>NUCLEOTIDE SEQUENCE</scope>
    <source>
        <strain evidence="1">GM15</strain>
        <tissue evidence="1">Leaf</tissue>
    </source>
</reference>
<dbReference type="AlphaFoldDB" id="A0A8X7Z9L5"/>
<dbReference type="OrthoDB" id="97518at2759"/>
<name>A0A8X7Z9L5_POPTO</name>
<sequence length="234" mass="26585">MIRKERNCRIHDNAQLSEEVVCKCGFLISFSGNSKKVPGWAYGVPPVSVIGESYCTPYPLELIVKKKINKLSSSQFQVFDLSGNFLLKVDGGVWNFKLKRVLLDPAGFPILTLRGKALAFRHKWKAHAGESTHDTSNILFSVKQSHPLQIKKQINVFLANNFKKKEPDFHITGAYTSLSFKVYEGRRLIAEVKHNFTLESFCKGKEKYKVKVYPEVDYAFIVALLVILDENDTP</sequence>
<dbReference type="PANTHER" id="PTHR31087:SF17">
    <property type="entry name" value="PROTEIN LURP-ONE-RELATED 14-RELATED"/>
    <property type="match status" value="1"/>
</dbReference>
<keyword evidence="2" id="KW-1185">Reference proteome</keyword>
<comment type="caution">
    <text evidence="1">The sequence shown here is derived from an EMBL/GenBank/DDBJ whole genome shotgun (WGS) entry which is preliminary data.</text>
</comment>
<dbReference type="EMBL" id="JAAWWB010000016">
    <property type="protein sequence ID" value="KAG6763827.1"/>
    <property type="molecule type" value="Genomic_DNA"/>
</dbReference>
<evidence type="ECO:0000313" key="2">
    <source>
        <dbReference type="Proteomes" id="UP000886885"/>
    </source>
</evidence>